<feature type="chain" id="PRO_5009235072" description="Trypanosome variant surface glycoprotein (A-type)" evidence="1">
    <location>
        <begin position="35"/>
        <end position="208"/>
    </location>
</feature>
<dbReference type="RefSeq" id="XP_067076791.1">
    <property type="nucleotide sequence ID" value="XM_067220690.1"/>
</dbReference>
<dbReference type="EMBL" id="CZPT02000222">
    <property type="protein sequence ID" value="SCU65140.1"/>
    <property type="molecule type" value="Genomic_DNA"/>
</dbReference>
<keyword evidence="3" id="KW-1185">Reference proteome</keyword>
<organism evidence="2 3">
    <name type="scientific">Trypanosoma equiperdum</name>
    <dbReference type="NCBI Taxonomy" id="5694"/>
    <lineage>
        <taxon>Eukaryota</taxon>
        <taxon>Discoba</taxon>
        <taxon>Euglenozoa</taxon>
        <taxon>Kinetoplastea</taxon>
        <taxon>Metakinetoplastina</taxon>
        <taxon>Trypanosomatida</taxon>
        <taxon>Trypanosomatidae</taxon>
        <taxon>Trypanosoma</taxon>
    </lineage>
</organism>
<evidence type="ECO:0000313" key="2">
    <source>
        <dbReference type="EMBL" id="SCU65140.1"/>
    </source>
</evidence>
<protein>
    <recommendedName>
        <fullName evidence="4">Trypanosome variant surface glycoprotein (A-type)</fullName>
    </recommendedName>
</protein>
<dbReference type="Proteomes" id="UP000195570">
    <property type="component" value="Unassembled WGS sequence"/>
</dbReference>
<dbReference type="GeneID" id="92374082"/>
<reference evidence="2" key="1">
    <citation type="submission" date="2016-09" db="EMBL/GenBank/DDBJ databases">
        <authorList>
            <person name="Hebert L."/>
            <person name="Moumen B."/>
        </authorList>
    </citation>
    <scope>NUCLEOTIDE SEQUENCE [LARGE SCALE GENOMIC DNA]</scope>
    <source>
        <strain evidence="2">OVI</strain>
    </source>
</reference>
<keyword evidence="1" id="KW-0732">Signal</keyword>
<dbReference type="VEuPathDB" id="TriTrypDB:TEOVI_000014200"/>
<accession>A0A1G4I0G1</accession>
<gene>
    <name evidence="2" type="ORF">TEOVI_000014200</name>
</gene>
<dbReference type="AlphaFoldDB" id="A0A1G4I0G1"/>
<name>A0A1G4I0G1_TRYEQ</name>
<comment type="caution">
    <text evidence="2">The sequence shown here is derived from an EMBL/GenBank/DDBJ whole genome shotgun (WGS) entry which is preliminary data.</text>
</comment>
<feature type="signal peptide" evidence="1">
    <location>
        <begin position="1"/>
        <end position="34"/>
    </location>
</feature>
<sequence>MFMALSLRETSIKAWILSSLLLLLLRVAFSAIRAEDTPGFDAAGTKAPTSCDEIRYLLGIAHKMQTEADQNVKIPKEMQTVASSLALAALIATDPNRRAAFQAMSVRQRQLARAAQNQVPSTNPKLYKATVATTARAFQTIVIRKLKISTIAPGPAAQSKNGGGIAQGFPAESTIYTKNTAVTSHLHDRVNCNIDDLNGDTKIKLADI</sequence>
<evidence type="ECO:0000313" key="3">
    <source>
        <dbReference type="Proteomes" id="UP000195570"/>
    </source>
</evidence>
<evidence type="ECO:0000256" key="1">
    <source>
        <dbReference type="SAM" id="SignalP"/>
    </source>
</evidence>
<evidence type="ECO:0008006" key="4">
    <source>
        <dbReference type="Google" id="ProtNLM"/>
    </source>
</evidence>
<proteinExistence type="predicted"/>
<dbReference type="SUPFAM" id="SSF58087">
    <property type="entry name" value="Variant surface glycoprotein (N-terminal domain)"/>
    <property type="match status" value="1"/>
</dbReference>